<dbReference type="AlphaFoldDB" id="A0A235B407"/>
<accession>A0A235B407</accession>
<name>A0A235B407_9BACL</name>
<organism evidence="1 2">
    <name type="scientific">Paludifilum halophilum</name>
    <dbReference type="NCBI Taxonomy" id="1642702"/>
    <lineage>
        <taxon>Bacteria</taxon>
        <taxon>Bacillati</taxon>
        <taxon>Bacillota</taxon>
        <taxon>Bacilli</taxon>
        <taxon>Bacillales</taxon>
        <taxon>Thermoactinomycetaceae</taxon>
        <taxon>Paludifilum</taxon>
    </lineage>
</organism>
<dbReference type="EMBL" id="NOWF01000008">
    <property type="protein sequence ID" value="OYD07040.1"/>
    <property type="molecule type" value="Genomic_DNA"/>
</dbReference>
<reference evidence="1 2" key="1">
    <citation type="submission" date="2017-07" db="EMBL/GenBank/DDBJ databases">
        <title>The genome sequence of Paludifilum halophilum highlights mechanisms for microbial adaptation to high salt environemnts.</title>
        <authorList>
            <person name="Belbahri L."/>
        </authorList>
    </citation>
    <scope>NUCLEOTIDE SEQUENCE [LARGE SCALE GENOMIC DNA]</scope>
    <source>
        <strain evidence="1 2">DSM 102817</strain>
    </source>
</reference>
<gene>
    <name evidence="1" type="ORF">CHM34_14010</name>
</gene>
<evidence type="ECO:0000313" key="2">
    <source>
        <dbReference type="Proteomes" id="UP000215459"/>
    </source>
</evidence>
<dbReference type="Proteomes" id="UP000215459">
    <property type="component" value="Unassembled WGS sequence"/>
</dbReference>
<protein>
    <submittedName>
        <fullName evidence="1">Uncharacterized protein</fullName>
    </submittedName>
</protein>
<comment type="caution">
    <text evidence="1">The sequence shown here is derived from an EMBL/GenBank/DDBJ whole genome shotgun (WGS) entry which is preliminary data.</text>
</comment>
<evidence type="ECO:0000313" key="1">
    <source>
        <dbReference type="EMBL" id="OYD07040.1"/>
    </source>
</evidence>
<proteinExistence type="predicted"/>
<sequence length="74" mass="8387">MCSSFLLYHVPKKSGKAGTKKKTGVFPAGFDACIWIGERGLKINRILKDFRKASQAKISLKPPYRYNQQKTKDP</sequence>
<keyword evidence="2" id="KW-1185">Reference proteome</keyword>